<name>A0A392SMM2_9FABA</name>
<comment type="caution">
    <text evidence="1">The sequence shown here is derived from an EMBL/GenBank/DDBJ whole genome shotgun (WGS) entry which is preliminary data.</text>
</comment>
<proteinExistence type="predicted"/>
<accession>A0A392SMM2</accession>
<keyword evidence="2" id="KW-1185">Reference proteome</keyword>
<dbReference type="Proteomes" id="UP000265520">
    <property type="component" value="Unassembled WGS sequence"/>
</dbReference>
<feature type="non-terminal residue" evidence="1">
    <location>
        <position position="1"/>
    </location>
</feature>
<protein>
    <submittedName>
        <fullName evidence="1">Uncharacterized protein</fullName>
    </submittedName>
</protein>
<reference evidence="1 2" key="1">
    <citation type="journal article" date="2018" name="Front. Plant Sci.">
        <title>Red Clover (Trifolium pratense) and Zigzag Clover (T. medium) - A Picture of Genomic Similarities and Differences.</title>
        <authorList>
            <person name="Dluhosova J."/>
            <person name="Istvanek J."/>
            <person name="Nedelnik J."/>
            <person name="Repkova J."/>
        </authorList>
    </citation>
    <scope>NUCLEOTIDE SEQUENCE [LARGE SCALE GENOMIC DNA]</scope>
    <source>
        <strain evidence="2">cv. 10/8</strain>
        <tissue evidence="1">Leaf</tissue>
    </source>
</reference>
<evidence type="ECO:0000313" key="1">
    <source>
        <dbReference type="EMBL" id="MCI49126.1"/>
    </source>
</evidence>
<sequence length="69" mass="7525">SPIISSIKFTSQMAWHAHSDVAMYSASQDDNATTDSFLEHQVIGAPPNKNTYPAIDFLSSASPHQFESV</sequence>
<evidence type="ECO:0000313" key="2">
    <source>
        <dbReference type="Proteomes" id="UP000265520"/>
    </source>
</evidence>
<organism evidence="1 2">
    <name type="scientific">Trifolium medium</name>
    <dbReference type="NCBI Taxonomy" id="97028"/>
    <lineage>
        <taxon>Eukaryota</taxon>
        <taxon>Viridiplantae</taxon>
        <taxon>Streptophyta</taxon>
        <taxon>Embryophyta</taxon>
        <taxon>Tracheophyta</taxon>
        <taxon>Spermatophyta</taxon>
        <taxon>Magnoliopsida</taxon>
        <taxon>eudicotyledons</taxon>
        <taxon>Gunneridae</taxon>
        <taxon>Pentapetalae</taxon>
        <taxon>rosids</taxon>
        <taxon>fabids</taxon>
        <taxon>Fabales</taxon>
        <taxon>Fabaceae</taxon>
        <taxon>Papilionoideae</taxon>
        <taxon>50 kb inversion clade</taxon>
        <taxon>NPAAA clade</taxon>
        <taxon>Hologalegina</taxon>
        <taxon>IRL clade</taxon>
        <taxon>Trifolieae</taxon>
        <taxon>Trifolium</taxon>
    </lineage>
</organism>
<dbReference type="AlphaFoldDB" id="A0A392SMM2"/>
<dbReference type="EMBL" id="LXQA010396305">
    <property type="protein sequence ID" value="MCI49126.1"/>
    <property type="molecule type" value="Genomic_DNA"/>
</dbReference>